<feature type="compositionally biased region" description="Basic and acidic residues" evidence="1">
    <location>
        <begin position="101"/>
        <end position="111"/>
    </location>
</feature>
<organism evidence="2 3">
    <name type="scientific">Crossiella cryophila</name>
    <dbReference type="NCBI Taxonomy" id="43355"/>
    <lineage>
        <taxon>Bacteria</taxon>
        <taxon>Bacillati</taxon>
        <taxon>Actinomycetota</taxon>
        <taxon>Actinomycetes</taxon>
        <taxon>Pseudonocardiales</taxon>
        <taxon>Pseudonocardiaceae</taxon>
        <taxon>Crossiella</taxon>
    </lineage>
</organism>
<protein>
    <submittedName>
        <fullName evidence="2">Uncharacterized protein</fullName>
    </submittedName>
</protein>
<name>A0A7W7CIL1_9PSEU</name>
<reference evidence="2 3" key="1">
    <citation type="submission" date="2020-08" db="EMBL/GenBank/DDBJ databases">
        <title>Sequencing the genomes of 1000 actinobacteria strains.</title>
        <authorList>
            <person name="Klenk H.-P."/>
        </authorList>
    </citation>
    <scope>NUCLEOTIDE SEQUENCE [LARGE SCALE GENOMIC DNA]</scope>
    <source>
        <strain evidence="2 3">DSM 44230</strain>
    </source>
</reference>
<feature type="region of interest" description="Disordered" evidence="1">
    <location>
        <begin position="45"/>
        <end position="169"/>
    </location>
</feature>
<evidence type="ECO:0000313" key="3">
    <source>
        <dbReference type="Proteomes" id="UP000533598"/>
    </source>
</evidence>
<proteinExistence type="predicted"/>
<dbReference type="Proteomes" id="UP000533598">
    <property type="component" value="Unassembled WGS sequence"/>
</dbReference>
<gene>
    <name evidence="2" type="ORF">HNR67_006549</name>
</gene>
<evidence type="ECO:0000256" key="1">
    <source>
        <dbReference type="SAM" id="MobiDB-lite"/>
    </source>
</evidence>
<accession>A0A7W7CIL1</accession>
<comment type="caution">
    <text evidence="2">The sequence shown here is derived from an EMBL/GenBank/DDBJ whole genome shotgun (WGS) entry which is preliminary data.</text>
</comment>
<sequence length="169" mass="17681">MLGRAPHTAQQGPGYSLDTEVADLLAETGARLVFGHRHGGLIALETPAAPRPSSGSRSTSRACPPAPSRPSGQPGRARADRRPAGPVARIRHRHRAGAARGHADPVTRTEPLRAGGEVGSPCRGTDSGPTDRFRPLTPRADPAYVRAGPGRALPCRSARSGRSPCCARR</sequence>
<dbReference type="EMBL" id="JACHMH010000001">
    <property type="protein sequence ID" value="MBB4680431.1"/>
    <property type="molecule type" value="Genomic_DNA"/>
</dbReference>
<keyword evidence="3" id="KW-1185">Reference proteome</keyword>
<dbReference type="AlphaFoldDB" id="A0A7W7CIL1"/>
<feature type="compositionally biased region" description="Low complexity" evidence="1">
    <location>
        <begin position="46"/>
        <end position="76"/>
    </location>
</feature>
<evidence type="ECO:0000313" key="2">
    <source>
        <dbReference type="EMBL" id="MBB4680431.1"/>
    </source>
</evidence>